<dbReference type="Gene3D" id="2.40.50.100">
    <property type="match status" value="1"/>
</dbReference>
<dbReference type="GO" id="GO:1990281">
    <property type="term" value="C:efflux pump complex"/>
    <property type="evidence" value="ECO:0007669"/>
    <property type="project" value="TreeGrafter"/>
</dbReference>
<organism evidence="4 5">
    <name type="scientific">Aliidiomarina haloalkalitolerans</name>
    <dbReference type="NCBI Taxonomy" id="859059"/>
    <lineage>
        <taxon>Bacteria</taxon>
        <taxon>Pseudomonadati</taxon>
        <taxon>Pseudomonadota</taxon>
        <taxon>Gammaproteobacteria</taxon>
        <taxon>Alteromonadales</taxon>
        <taxon>Idiomarinaceae</taxon>
        <taxon>Aliidiomarina</taxon>
    </lineage>
</organism>
<dbReference type="Gene3D" id="2.40.420.20">
    <property type="match status" value="1"/>
</dbReference>
<comment type="caution">
    <text evidence="4">The sequence shown here is derived from an EMBL/GenBank/DDBJ whole genome shotgun (WGS) entry which is preliminary data.</text>
</comment>
<dbReference type="Proteomes" id="UP000288212">
    <property type="component" value="Unassembled WGS sequence"/>
</dbReference>
<dbReference type="Gene3D" id="1.10.287.470">
    <property type="entry name" value="Helix hairpin bin"/>
    <property type="match status" value="1"/>
</dbReference>
<dbReference type="GO" id="GO:0015562">
    <property type="term" value="F:efflux transmembrane transporter activity"/>
    <property type="evidence" value="ECO:0007669"/>
    <property type="project" value="TreeGrafter"/>
</dbReference>
<dbReference type="InterPro" id="IPR006143">
    <property type="entry name" value="RND_pump_MFP"/>
</dbReference>
<dbReference type="RefSeq" id="WP_126790419.1">
    <property type="nucleotide sequence ID" value="NZ_PIPI01000001.1"/>
</dbReference>
<dbReference type="PANTHER" id="PTHR30469">
    <property type="entry name" value="MULTIDRUG RESISTANCE PROTEIN MDTA"/>
    <property type="match status" value="1"/>
</dbReference>
<comment type="similarity">
    <text evidence="1">Belongs to the membrane fusion protein (MFP) (TC 8.A.1) family.</text>
</comment>
<evidence type="ECO:0000313" key="5">
    <source>
        <dbReference type="Proteomes" id="UP000288212"/>
    </source>
</evidence>
<feature type="region of interest" description="Disordered" evidence="3">
    <location>
        <begin position="386"/>
        <end position="407"/>
    </location>
</feature>
<accession>A0A432VXN3</accession>
<proteinExistence type="inferred from homology"/>
<dbReference type="SUPFAM" id="SSF111369">
    <property type="entry name" value="HlyD-like secretion proteins"/>
    <property type="match status" value="1"/>
</dbReference>
<keyword evidence="5" id="KW-1185">Reference proteome</keyword>
<dbReference type="Gene3D" id="2.40.30.170">
    <property type="match status" value="1"/>
</dbReference>
<keyword evidence="2" id="KW-0175">Coiled coil</keyword>
<evidence type="ECO:0000313" key="4">
    <source>
        <dbReference type="EMBL" id="RUO21442.1"/>
    </source>
</evidence>
<evidence type="ECO:0000256" key="2">
    <source>
        <dbReference type="SAM" id="Coils"/>
    </source>
</evidence>
<evidence type="ECO:0000256" key="3">
    <source>
        <dbReference type="SAM" id="MobiDB-lite"/>
    </source>
</evidence>
<dbReference type="NCBIfam" id="TIGR01730">
    <property type="entry name" value="RND_mfp"/>
    <property type="match status" value="1"/>
</dbReference>
<dbReference type="EMBL" id="PIPI01000001">
    <property type="protein sequence ID" value="RUO21442.1"/>
    <property type="molecule type" value="Genomic_DNA"/>
</dbReference>
<dbReference type="AlphaFoldDB" id="A0A432VXN3"/>
<dbReference type="OrthoDB" id="5730196at2"/>
<feature type="compositionally biased region" description="Low complexity" evidence="3">
    <location>
        <begin position="390"/>
        <end position="407"/>
    </location>
</feature>
<sequence>MAIKKRLILIPVSILIVAVFAYNILANMRQAPPRQAAERLPVLVEYTQVQFGSVQFQVPTQGNVMPRFATQLTAEVGGRIQWVSPKFVAGGFFSKDEVLLRIDDFDYRTAVEEAKANLARAQAMVAEERARGQVAEAEWRSIQAGEIPELGLRRPQLASELANLQSAQARLAQAERNLERTQVKAPFNGVLQSRNVNLGQFIPANANIGAFFGTDVAEIRVALSEFDLSLLPDLTLLNDDDKRPEALLRAEVAGNTQEWRGHLIRTEGVIDADSRVTYAVIAVQDPYNLRSEDERTALPFGRFVRLYIQGIEVEQLIELPRYAVNSNQQVWVITPERTLELRTVEVFRRDRNAVYIRDGLADGELVMLTQLENPLNGLRVRIPGEANQHSSADADATDANSSAADGE</sequence>
<feature type="coiled-coil region" evidence="2">
    <location>
        <begin position="157"/>
        <end position="184"/>
    </location>
</feature>
<name>A0A432VXN3_9GAMM</name>
<gene>
    <name evidence="4" type="ORF">CWE06_00855</name>
</gene>
<evidence type="ECO:0000256" key="1">
    <source>
        <dbReference type="ARBA" id="ARBA00009477"/>
    </source>
</evidence>
<reference evidence="4 5" key="1">
    <citation type="journal article" date="2011" name="Front. Microbiol.">
        <title>Genomic signatures of strain selection and enhancement in Bacillus atrophaeus var. globigii, a historical biowarfare simulant.</title>
        <authorList>
            <person name="Gibbons H.S."/>
            <person name="Broomall S.M."/>
            <person name="McNew L.A."/>
            <person name="Daligault H."/>
            <person name="Chapman C."/>
            <person name="Bruce D."/>
            <person name="Karavis M."/>
            <person name="Krepps M."/>
            <person name="McGregor P.A."/>
            <person name="Hong C."/>
            <person name="Park K.H."/>
            <person name="Akmal A."/>
            <person name="Feldman A."/>
            <person name="Lin J.S."/>
            <person name="Chang W.E."/>
            <person name="Higgs B.W."/>
            <person name="Demirev P."/>
            <person name="Lindquist J."/>
            <person name="Liem A."/>
            <person name="Fochler E."/>
            <person name="Read T.D."/>
            <person name="Tapia R."/>
            <person name="Johnson S."/>
            <person name="Bishop-Lilly K.A."/>
            <person name="Detter C."/>
            <person name="Han C."/>
            <person name="Sozhamannan S."/>
            <person name="Rosenzweig C.N."/>
            <person name="Skowronski E.W."/>
        </authorList>
    </citation>
    <scope>NUCLEOTIDE SEQUENCE [LARGE SCALE GENOMIC DNA]</scope>
    <source>
        <strain evidence="4 5">AK5</strain>
    </source>
</reference>
<dbReference type="PANTHER" id="PTHR30469:SF12">
    <property type="entry name" value="MULTIDRUG RESISTANCE PROTEIN MDTA"/>
    <property type="match status" value="1"/>
</dbReference>
<protein>
    <submittedName>
        <fullName evidence="4">Efflux RND transporter periplasmic adaptor subunit</fullName>
    </submittedName>
</protein>